<protein>
    <submittedName>
        <fullName evidence="2">Exostosin domain-containing protein</fullName>
    </submittedName>
</protein>
<dbReference type="Proteomes" id="UP000095287">
    <property type="component" value="Unplaced"/>
</dbReference>
<sequence length="83" mass="9902">MCTVGCHFNFPFTLHFEDPDANIWRSLVAPEKLQNSRRILIVPERTWYQNVHQILLHPFRPKSSETVETGQSYGFFEKEQYNM</sequence>
<name>A0A1I8AK39_9BILA</name>
<accession>A0A1I8AK39</accession>
<evidence type="ECO:0000313" key="2">
    <source>
        <dbReference type="WBParaSite" id="L893_g6775.t1"/>
    </source>
</evidence>
<evidence type="ECO:0000313" key="1">
    <source>
        <dbReference type="Proteomes" id="UP000095287"/>
    </source>
</evidence>
<keyword evidence="1" id="KW-1185">Reference proteome</keyword>
<dbReference type="AlphaFoldDB" id="A0A1I8AK39"/>
<dbReference type="WBParaSite" id="L893_g6775.t1">
    <property type="protein sequence ID" value="L893_g6775.t1"/>
    <property type="gene ID" value="L893_g6775"/>
</dbReference>
<proteinExistence type="predicted"/>
<organism evidence="1 2">
    <name type="scientific">Steinernema glaseri</name>
    <dbReference type="NCBI Taxonomy" id="37863"/>
    <lineage>
        <taxon>Eukaryota</taxon>
        <taxon>Metazoa</taxon>
        <taxon>Ecdysozoa</taxon>
        <taxon>Nematoda</taxon>
        <taxon>Chromadorea</taxon>
        <taxon>Rhabditida</taxon>
        <taxon>Tylenchina</taxon>
        <taxon>Panagrolaimomorpha</taxon>
        <taxon>Strongyloidoidea</taxon>
        <taxon>Steinernematidae</taxon>
        <taxon>Steinernema</taxon>
    </lineage>
</organism>
<reference evidence="2" key="1">
    <citation type="submission" date="2016-11" db="UniProtKB">
        <authorList>
            <consortium name="WormBaseParasite"/>
        </authorList>
    </citation>
    <scope>IDENTIFICATION</scope>
</reference>